<evidence type="ECO:0000313" key="4">
    <source>
        <dbReference type="Proteomes" id="UP000789572"/>
    </source>
</evidence>
<dbReference type="Proteomes" id="UP000789572">
    <property type="component" value="Unassembled WGS sequence"/>
</dbReference>
<dbReference type="SMART" id="SM00271">
    <property type="entry name" value="DnaJ"/>
    <property type="match status" value="1"/>
</dbReference>
<gene>
    <name evidence="3" type="ORF">POCULU_LOCUS6524</name>
</gene>
<name>A0A9N9BYR3_9GLOM</name>
<organism evidence="3 4">
    <name type="scientific">Paraglomus occultum</name>
    <dbReference type="NCBI Taxonomy" id="144539"/>
    <lineage>
        <taxon>Eukaryota</taxon>
        <taxon>Fungi</taxon>
        <taxon>Fungi incertae sedis</taxon>
        <taxon>Mucoromycota</taxon>
        <taxon>Glomeromycotina</taxon>
        <taxon>Glomeromycetes</taxon>
        <taxon>Paraglomerales</taxon>
        <taxon>Paraglomeraceae</taxon>
        <taxon>Paraglomus</taxon>
    </lineage>
</organism>
<accession>A0A9N9BYR3</accession>
<dbReference type="PANTHER" id="PTHR24074">
    <property type="entry name" value="CO-CHAPERONE PROTEIN DJLA"/>
    <property type="match status" value="1"/>
</dbReference>
<dbReference type="PROSITE" id="PS50076">
    <property type="entry name" value="DNAJ_2"/>
    <property type="match status" value="1"/>
</dbReference>
<evidence type="ECO:0000256" key="1">
    <source>
        <dbReference type="SAM" id="Coils"/>
    </source>
</evidence>
<keyword evidence="4" id="KW-1185">Reference proteome</keyword>
<dbReference type="Pfam" id="PF00226">
    <property type="entry name" value="DnaJ"/>
    <property type="match status" value="1"/>
</dbReference>
<dbReference type="InterPro" id="IPR036869">
    <property type="entry name" value="J_dom_sf"/>
</dbReference>
<proteinExistence type="predicted"/>
<keyword evidence="1" id="KW-0175">Coiled coil</keyword>
<dbReference type="InterPro" id="IPR001623">
    <property type="entry name" value="DnaJ_domain"/>
</dbReference>
<protein>
    <submittedName>
        <fullName evidence="3">3810_t:CDS:1</fullName>
    </submittedName>
</protein>
<evidence type="ECO:0000313" key="3">
    <source>
        <dbReference type="EMBL" id="CAG8581754.1"/>
    </source>
</evidence>
<reference evidence="3" key="1">
    <citation type="submission" date="2021-06" db="EMBL/GenBank/DDBJ databases">
        <authorList>
            <person name="Kallberg Y."/>
            <person name="Tangrot J."/>
            <person name="Rosling A."/>
        </authorList>
    </citation>
    <scope>NUCLEOTIDE SEQUENCE</scope>
    <source>
        <strain evidence="3">IA702</strain>
    </source>
</reference>
<dbReference type="EMBL" id="CAJVPJ010001222">
    <property type="protein sequence ID" value="CAG8581754.1"/>
    <property type="molecule type" value="Genomic_DNA"/>
</dbReference>
<dbReference type="Gene3D" id="1.10.287.110">
    <property type="entry name" value="DnaJ domain"/>
    <property type="match status" value="1"/>
</dbReference>
<dbReference type="PRINTS" id="PR00625">
    <property type="entry name" value="JDOMAIN"/>
</dbReference>
<sequence length="557" mass="64557">MTGLKFLNIEATDIDRGLEYLPESLEEFYCTSYNTPTRVSKIEEILKTVPPQERTFVAAENLVEEIILLKQAKMEVIQPKEVIQKQLDSLNKKEKELKEILKQLKERKSSLIEEEIDKFKKSSTLKGVFHKVKNVATRQQLEKINKNATLGEIRDAYKRLSLKWHPDSFDRGNSPAKTRKEADEMFKKIKEACEILSDPQKRSEYDNSTGNAQQWLVNYLKQRFSNQESSQYTISVGGRRTYNPSRVATNPKFKIDSLEAIRGKNLEGPLSLVDFVGLKEIDLSGNRITKLEASNCPNLQDELLRNKKELEDLTEKLLEQIDELKKKNDSLEKERDSRPNITLGEWEGTQKNIQDLQEQNQEIVDKLSAKKKTNSKLRGEKEDLNRRLEELIKARNESEEKLNQEYNNVYFLNKDKEGLERHLKEQGSKLQRLEKDLETKNSQVYGLEKALRKKENELTNASLSHQSVVGQMQTYISSLENKNMSLERTVKQSKEQLDKLNIKYQGEIDDLIESQEELNKDSANPLAQKQLKRSKAKLTEKLEEAEINAVLIKKKEV</sequence>
<dbReference type="OrthoDB" id="442087at2759"/>
<feature type="coiled-coil region" evidence="1">
    <location>
        <begin position="80"/>
        <end position="114"/>
    </location>
</feature>
<dbReference type="AlphaFoldDB" id="A0A9N9BYR3"/>
<dbReference type="SUPFAM" id="SSF46565">
    <property type="entry name" value="Chaperone J-domain"/>
    <property type="match status" value="1"/>
</dbReference>
<feature type="domain" description="J" evidence="2">
    <location>
        <begin position="137"/>
        <end position="209"/>
    </location>
</feature>
<feature type="coiled-coil region" evidence="1">
    <location>
        <begin position="296"/>
        <end position="555"/>
    </location>
</feature>
<dbReference type="CDD" id="cd06257">
    <property type="entry name" value="DnaJ"/>
    <property type="match status" value="1"/>
</dbReference>
<dbReference type="InterPro" id="IPR001611">
    <property type="entry name" value="Leu-rich_rpt"/>
</dbReference>
<dbReference type="PROSITE" id="PS51450">
    <property type="entry name" value="LRR"/>
    <property type="match status" value="1"/>
</dbReference>
<comment type="caution">
    <text evidence="3">The sequence shown here is derived from an EMBL/GenBank/DDBJ whole genome shotgun (WGS) entry which is preliminary data.</text>
</comment>
<dbReference type="InterPro" id="IPR050817">
    <property type="entry name" value="DjlA_DnaK_co-chaperone"/>
</dbReference>
<evidence type="ECO:0000259" key="2">
    <source>
        <dbReference type="PROSITE" id="PS50076"/>
    </source>
</evidence>